<gene>
    <name evidence="1" type="ORF">NMYAN_150002</name>
    <name evidence="2" type="ORF">SAMN05421880_1055</name>
</gene>
<reference evidence="2 3" key="1">
    <citation type="submission" date="2016-10" db="EMBL/GenBank/DDBJ databases">
        <authorList>
            <person name="de Groot N.N."/>
        </authorList>
    </citation>
    <scope>NUCLEOTIDE SEQUENCE [LARGE SCALE GENOMIC DNA]</scope>
    <source>
        <strain evidence="2 3">Nm146</strain>
    </source>
</reference>
<name>A0A1I4MMC1_9PROT</name>
<dbReference type="EMBL" id="CAJNAP010000007">
    <property type="protein sequence ID" value="CAE6496684.1"/>
    <property type="molecule type" value="Genomic_DNA"/>
</dbReference>
<sequence length="300" mass="33692">MTGCRPLLPNEPRVPDWQSEQVLTHQFLTPALANLEAFFLTVRNILDPELSRAQPSKWGKPYPLGQCLEISKAVQQYLEQNGLSGLDGASAEGYTALIAFLRHGGSMRQVWGDLRGEYFQNAFLLGTLYVDVSNDTVVSTKPKVEILPLEQARFVPLEDYGHFARVAARYWQAHIFPNHIVPALAPYFPIITVVPGGNVRFQSVTNYMIALTQHGEFRPSEIALDAPLLSSDLFQLLTHCFPDFALDVAGNPAQGRDLALRHCQQYRAARWHRSNERRTWAINKVTEANHCLARITVNSA</sequence>
<dbReference type="AlphaFoldDB" id="A0A1I4MMC1"/>
<dbReference type="EMBL" id="FOUF01000005">
    <property type="protein sequence ID" value="SFM04414.1"/>
    <property type="molecule type" value="Genomic_DNA"/>
</dbReference>
<protein>
    <submittedName>
        <fullName evidence="2">Uncharacterized protein</fullName>
    </submittedName>
</protein>
<dbReference type="Proteomes" id="UP000601736">
    <property type="component" value="Unassembled WGS sequence"/>
</dbReference>
<dbReference type="Proteomes" id="UP000199561">
    <property type="component" value="Unassembled WGS sequence"/>
</dbReference>
<evidence type="ECO:0000313" key="2">
    <source>
        <dbReference type="EMBL" id="SFM04414.1"/>
    </source>
</evidence>
<organism evidence="2 3">
    <name type="scientific">Nitrosomonas nitrosa</name>
    <dbReference type="NCBI Taxonomy" id="52442"/>
    <lineage>
        <taxon>Bacteria</taxon>
        <taxon>Pseudomonadati</taxon>
        <taxon>Pseudomonadota</taxon>
        <taxon>Betaproteobacteria</taxon>
        <taxon>Nitrosomonadales</taxon>
        <taxon>Nitrosomonadaceae</taxon>
        <taxon>Nitrosomonas</taxon>
    </lineage>
</organism>
<keyword evidence="3" id="KW-1185">Reference proteome</keyword>
<evidence type="ECO:0000313" key="1">
    <source>
        <dbReference type="EMBL" id="CAE6496684.1"/>
    </source>
</evidence>
<reference evidence="1" key="2">
    <citation type="submission" date="2021-02" db="EMBL/GenBank/DDBJ databases">
        <authorList>
            <person name="Han P."/>
        </authorList>
    </citation>
    <scope>NUCLEOTIDE SEQUENCE</scope>
    <source>
        <strain evidence="1">Nitrosomonas nitrosa 18-3D</strain>
    </source>
</reference>
<evidence type="ECO:0000313" key="3">
    <source>
        <dbReference type="Proteomes" id="UP000199561"/>
    </source>
</evidence>
<accession>A0A1I4MMC1</accession>
<proteinExistence type="predicted"/>